<dbReference type="Pfam" id="PF20622">
    <property type="entry name" value="Big_15"/>
    <property type="match status" value="1"/>
</dbReference>
<dbReference type="InterPro" id="IPR024535">
    <property type="entry name" value="RHGA/B-epi-like_pectate_lyase"/>
</dbReference>
<accession>A0ABX4XQ96</accession>
<evidence type="ECO:0000313" key="4">
    <source>
        <dbReference type="Proteomes" id="UP000236500"/>
    </source>
</evidence>
<evidence type="ECO:0008006" key="5">
    <source>
        <dbReference type="Google" id="ProtNLM"/>
    </source>
</evidence>
<name>A0ABX4XQ96_9LIST</name>
<comment type="caution">
    <text evidence="3">The sequence shown here is derived from an EMBL/GenBank/DDBJ whole genome shotgun (WGS) entry which is preliminary data.</text>
</comment>
<dbReference type="Gene3D" id="2.160.20.10">
    <property type="entry name" value="Single-stranded right-handed beta-helix, Pectin lyase-like"/>
    <property type="match status" value="1"/>
</dbReference>
<evidence type="ECO:0000259" key="1">
    <source>
        <dbReference type="Pfam" id="PF12708"/>
    </source>
</evidence>
<dbReference type="Pfam" id="PF12708">
    <property type="entry name" value="Pect-lyase_RHGA_epim"/>
    <property type="match status" value="1"/>
</dbReference>
<dbReference type="Proteomes" id="UP000236500">
    <property type="component" value="Unassembled WGS sequence"/>
</dbReference>
<evidence type="ECO:0000313" key="3">
    <source>
        <dbReference type="EMBL" id="PNP93826.1"/>
    </source>
</evidence>
<feature type="domain" description="Rhamnogalacturonase A/B/Epimerase-like pectate lyase" evidence="1">
    <location>
        <begin position="8"/>
        <end position="142"/>
    </location>
</feature>
<reference evidence="3 4" key="1">
    <citation type="submission" date="2016-11" db="EMBL/GenBank/DDBJ databases">
        <title>Whole Genome Sequence of Listeria newyorkensis.</title>
        <authorList>
            <person name="Frink S."/>
            <person name="Morales C."/>
            <person name="Kiang D."/>
        </authorList>
    </citation>
    <scope>NUCLEOTIDE SEQUENCE [LARGE SCALE GENOMIC DNA]</scope>
    <source>
        <strain evidence="3 4">F1604011-044</strain>
    </source>
</reference>
<proteinExistence type="predicted"/>
<keyword evidence="4" id="KW-1185">Reference proteome</keyword>
<dbReference type="EMBL" id="MPDH01000003">
    <property type="protein sequence ID" value="PNP93826.1"/>
    <property type="molecule type" value="Genomic_DNA"/>
</dbReference>
<sequence>MIEMKRNNVKDFGALGDGKTDDTLAIQKAIDDLYKSPIEGNSNLFKEGGIVYFPAGQYVVSKTIYITKAGVSLEGDTATTSAIIPKGELKDQKIYFDNKLTGNSVFDFVYYNMAGTTGSRSFIRNISMKNLSFNLSNIDKTTIIRILRPYDLCIFESLIFTNIRGTAIEAISEYPDNPNPPAKGLGQGLILRDIHVDNSSTVLDSLKDGNYVTFNKLLDKGRPQDAEAPVIHLENINESSLTNVKIITCGVEVDLEGNVVREDGKTKVAHTSRIGVLTEGCQGITIKESAFAQFSKPSIQIQRGTYGKQQASLFHFIQGNTFEEITGGGIKIDGGNESGRKGVSEITISENRFLGNSKSQYFYMIDNCDLITIRDRCSVFIGEGAMNTTVYAVDINRLEDDPKILDKGIRSIIMGRKYNFIDGTDAYTFSTRVVPNRFTVPVIEKMLLMREESQKILGDMVLIQDKQKGTEQLAVLKTWKDGSLRWVNMQDELIFASKIVSINDFYATANSIKGSCNGIENIAKLRITAHYRSGKESTIVLGGNINLDGVFDFYILGKGIDVLDCSFLILDVLDRDNNILDSKEIQIQFNESITVDPYSFKTSYITGTYSSLIKSIKLVSTKVTAGGTLTNGTFKFYAIGNMDKAVTCVIKGYDANGNERASTVVPIVD</sequence>
<gene>
    <name evidence="3" type="ORF">BMT55_03395</name>
</gene>
<dbReference type="InterPro" id="IPR012334">
    <property type="entry name" value="Pectin_lyas_fold"/>
</dbReference>
<dbReference type="SUPFAM" id="SSF51126">
    <property type="entry name" value="Pectin lyase-like"/>
    <property type="match status" value="1"/>
</dbReference>
<evidence type="ECO:0000259" key="2">
    <source>
        <dbReference type="Pfam" id="PF20622"/>
    </source>
</evidence>
<dbReference type="RefSeq" id="WP_036090375.1">
    <property type="nucleotide sequence ID" value="NZ_CP113980.1"/>
</dbReference>
<dbReference type="InterPro" id="IPR046746">
    <property type="entry name" value="Big_15"/>
</dbReference>
<organism evidence="3 4">
    <name type="scientific">Listeria newyorkensis</name>
    <dbReference type="NCBI Taxonomy" id="1497681"/>
    <lineage>
        <taxon>Bacteria</taxon>
        <taxon>Bacillati</taxon>
        <taxon>Bacillota</taxon>
        <taxon>Bacilli</taxon>
        <taxon>Bacillales</taxon>
        <taxon>Listeriaceae</taxon>
        <taxon>Listeria</taxon>
    </lineage>
</organism>
<dbReference type="InterPro" id="IPR011050">
    <property type="entry name" value="Pectin_lyase_fold/virulence"/>
</dbReference>
<protein>
    <recommendedName>
        <fullName evidence="5">Pectate lyase superfamily protein domain-containing protein</fullName>
    </recommendedName>
</protein>
<feature type="domain" description="Bacterial Ig" evidence="2">
    <location>
        <begin position="592"/>
        <end position="668"/>
    </location>
</feature>